<organism evidence="2 3">
    <name type="scientific">Mycobacteroides chelonae</name>
    <name type="common">Mycobacterium chelonae</name>
    <dbReference type="NCBI Taxonomy" id="1774"/>
    <lineage>
        <taxon>Bacteria</taxon>
        <taxon>Bacillati</taxon>
        <taxon>Actinomycetota</taxon>
        <taxon>Actinomycetes</taxon>
        <taxon>Mycobacteriales</taxon>
        <taxon>Mycobacteriaceae</taxon>
        <taxon>Mycobacteroides</taxon>
    </lineage>
</organism>
<evidence type="ECO:0000313" key="3">
    <source>
        <dbReference type="Proteomes" id="UP000317728"/>
    </source>
</evidence>
<name>A0AB73U4F4_MYCCH</name>
<dbReference type="Proteomes" id="UP000317728">
    <property type="component" value="Chromosome"/>
</dbReference>
<gene>
    <name evidence="2" type="ORF">FJK96_17805</name>
</gene>
<sequence>MPAMASLRNGKPRKDGSQYVQVLYRMGGKQTSTSFQDLATATRFKELVEKFGPEQALTTLRRPGLSRRIRTRVDQRADRSKARRVADERNEVRTTPQG</sequence>
<feature type="region of interest" description="Disordered" evidence="1">
    <location>
        <begin position="72"/>
        <end position="98"/>
    </location>
</feature>
<evidence type="ECO:0000313" key="2">
    <source>
        <dbReference type="EMBL" id="QDF71823.1"/>
    </source>
</evidence>
<protein>
    <submittedName>
        <fullName evidence="2">Uncharacterized protein</fullName>
    </submittedName>
</protein>
<feature type="compositionally biased region" description="Basic and acidic residues" evidence="1">
    <location>
        <begin position="72"/>
        <end position="92"/>
    </location>
</feature>
<dbReference type="EMBL" id="CP041150">
    <property type="protein sequence ID" value="QDF71823.1"/>
    <property type="molecule type" value="Genomic_DNA"/>
</dbReference>
<accession>A0AB73U4F4</accession>
<evidence type="ECO:0000256" key="1">
    <source>
        <dbReference type="SAM" id="MobiDB-lite"/>
    </source>
</evidence>
<dbReference type="RefSeq" id="WP_131828591.1">
    <property type="nucleotide sequence ID" value="NZ_CP041150.1"/>
</dbReference>
<reference evidence="2 3" key="1">
    <citation type="submission" date="2019-06" db="EMBL/GenBank/DDBJ databases">
        <title>Whole geneome sequnce of Mycobacteroides chelonae M77 isolated from bovine milk from Meghalaya, India.</title>
        <authorList>
            <person name="Vise E."/>
            <person name="Das S."/>
            <person name="Garg A."/>
            <person name="Ghatak S."/>
            <person name="Shakuntala I."/>
            <person name="Milton A.A.P."/>
            <person name="Karam A."/>
            <person name="Sanjukta R."/>
            <person name="Puro K."/>
            <person name="Sen A."/>
        </authorList>
    </citation>
    <scope>NUCLEOTIDE SEQUENCE [LARGE SCALE GENOMIC DNA]</scope>
    <source>
        <strain evidence="2 3">M77</strain>
    </source>
</reference>
<dbReference type="AlphaFoldDB" id="A0AB73U4F4"/>
<proteinExistence type="predicted"/>